<evidence type="ECO:0000313" key="2">
    <source>
        <dbReference type="EMBL" id="KAB5593972.1"/>
    </source>
</evidence>
<feature type="compositionally biased region" description="Low complexity" evidence="1">
    <location>
        <begin position="177"/>
        <end position="186"/>
    </location>
</feature>
<feature type="compositionally biased region" description="Low complexity" evidence="1">
    <location>
        <begin position="117"/>
        <end position="136"/>
    </location>
</feature>
<feature type="compositionally biased region" description="Basic and acidic residues" evidence="1">
    <location>
        <begin position="51"/>
        <end position="62"/>
    </location>
</feature>
<feature type="region of interest" description="Disordered" evidence="1">
    <location>
        <begin position="307"/>
        <end position="382"/>
    </location>
</feature>
<evidence type="ECO:0000256" key="1">
    <source>
        <dbReference type="SAM" id="MobiDB-lite"/>
    </source>
</evidence>
<reference evidence="2 3" key="1">
    <citation type="journal article" date="2019" name="Fungal Biol. Biotechnol.">
        <title>Draft genome sequence of fastidious pathogen Ceratobasidium theobromae, which causes vascular-streak dieback in Theobroma cacao.</title>
        <authorList>
            <person name="Ali S.S."/>
            <person name="Asman A."/>
            <person name="Shao J."/>
            <person name="Firmansyah A.P."/>
            <person name="Susilo A.W."/>
            <person name="Rosmana A."/>
            <person name="McMahon P."/>
            <person name="Junaid M."/>
            <person name="Guest D."/>
            <person name="Kheng T.Y."/>
            <person name="Meinhardt L.W."/>
            <person name="Bailey B.A."/>
        </authorList>
    </citation>
    <scope>NUCLEOTIDE SEQUENCE [LARGE SCALE GENOMIC DNA]</scope>
    <source>
        <strain evidence="2 3">CT2</strain>
    </source>
</reference>
<evidence type="ECO:0000313" key="3">
    <source>
        <dbReference type="Proteomes" id="UP000383932"/>
    </source>
</evidence>
<comment type="caution">
    <text evidence="2">The sequence shown here is derived from an EMBL/GenBank/DDBJ whole genome shotgun (WGS) entry which is preliminary data.</text>
</comment>
<feature type="region of interest" description="Disordered" evidence="1">
    <location>
        <begin position="236"/>
        <end position="293"/>
    </location>
</feature>
<feature type="compositionally biased region" description="Polar residues" evidence="1">
    <location>
        <begin position="284"/>
        <end position="293"/>
    </location>
</feature>
<feature type="region of interest" description="Disordered" evidence="1">
    <location>
        <begin position="1"/>
        <end position="187"/>
    </location>
</feature>
<keyword evidence="3" id="KW-1185">Reference proteome</keyword>
<organism evidence="2 3">
    <name type="scientific">Ceratobasidium theobromae</name>
    <dbReference type="NCBI Taxonomy" id="1582974"/>
    <lineage>
        <taxon>Eukaryota</taxon>
        <taxon>Fungi</taxon>
        <taxon>Dikarya</taxon>
        <taxon>Basidiomycota</taxon>
        <taxon>Agaricomycotina</taxon>
        <taxon>Agaricomycetes</taxon>
        <taxon>Cantharellales</taxon>
        <taxon>Ceratobasidiaceae</taxon>
        <taxon>Ceratobasidium</taxon>
    </lineage>
</organism>
<feature type="compositionally biased region" description="Polar residues" evidence="1">
    <location>
        <begin position="63"/>
        <end position="73"/>
    </location>
</feature>
<dbReference type="Proteomes" id="UP000383932">
    <property type="component" value="Unassembled WGS sequence"/>
</dbReference>
<gene>
    <name evidence="2" type="ORF">CTheo_2573</name>
</gene>
<dbReference type="OrthoDB" id="2499658at2759"/>
<name>A0A5N5QQD7_9AGAM</name>
<sequence>MPPRICNVPIPNTSAGSARFTGPDTFKRLPSSDAEHKLRFPAISSNSEPAARLEYDQHHETSRSPTGRPPQSKQELRLPKLNWDGTISESYTPVSHTEPRRPSLDESERLYHGRRGSSASVVSASSSSSLASIALSDTVSCSGSSRKRQRGVHDSADYPSGLAPPLRRGYKLDETPTETGTSSDGTTDLEALKRRFFTHVMSSRPTSDSLPLPNERLTHRRRAATASQTLDAGIAIGGHEDNAPFPSSAGWEGTLQVQHNTPNPVTPPATRASHSQFDAPRNVTMLSPTGSSERAYTQIVERDCPGFNGAQGKSALPMHSSARSKHRPTKSAYDLQAPCAENNDPSSNVTDHSQHPSPLMNMTGVASADHPSSFPTPQHATPPDFVLATRLSNPWANQNSPCVRAPQGVAPTKAMPVHQSLPSRQEFTGVMDAYLAALSPKKLSKALITQQLYDEIVSTLRREKDNLGGVGTPQFRFWCRKHFTLSTIPRVRLREQLEFPNTIVTLPAGNQDSGESDGVEVVTHNGQPVVTKEMIYDVLVQCHLLSNHSGRDKTTTIVRKNYSWVPKVLIGDFIKLCSVCHSKKVAGVAWTRASEASSREPVWDASTDGEDRVESNFGGLRLMSLAETAANVVPI</sequence>
<accession>A0A5N5QQD7</accession>
<proteinExistence type="predicted"/>
<dbReference type="EMBL" id="SSOP01000027">
    <property type="protein sequence ID" value="KAB5593972.1"/>
    <property type="molecule type" value="Genomic_DNA"/>
</dbReference>
<protein>
    <submittedName>
        <fullName evidence="2">Uncharacterized protein</fullName>
    </submittedName>
</protein>
<feature type="compositionally biased region" description="Basic and acidic residues" evidence="1">
    <location>
        <begin position="97"/>
        <end position="111"/>
    </location>
</feature>
<dbReference type="AlphaFoldDB" id="A0A5N5QQD7"/>
<feature type="compositionally biased region" description="Polar residues" evidence="1">
    <location>
        <begin position="85"/>
        <end position="95"/>
    </location>
</feature>